<reference evidence="3" key="3">
    <citation type="submission" date="2025-04" db="UniProtKB">
        <authorList>
            <consortium name="RefSeq"/>
        </authorList>
    </citation>
    <scope>IDENTIFICATION</scope>
    <source>
        <strain evidence="3">CBS 304.34</strain>
    </source>
</reference>
<dbReference type="Proteomes" id="UP000504636">
    <property type="component" value="Unplaced"/>
</dbReference>
<protein>
    <submittedName>
        <fullName evidence="1 3">Uncharacterized protein</fullName>
    </submittedName>
</protein>
<keyword evidence="2" id="KW-1185">Reference proteome</keyword>
<evidence type="ECO:0000313" key="2">
    <source>
        <dbReference type="Proteomes" id="UP000504636"/>
    </source>
</evidence>
<dbReference type="RefSeq" id="XP_033569484.1">
    <property type="nucleotide sequence ID" value="XM_033713290.1"/>
</dbReference>
<dbReference type="AlphaFoldDB" id="A0A6A6Y1J0"/>
<dbReference type="EMBL" id="MU003723">
    <property type="protein sequence ID" value="KAF2802520.1"/>
    <property type="molecule type" value="Genomic_DNA"/>
</dbReference>
<reference evidence="3" key="2">
    <citation type="submission" date="2020-04" db="EMBL/GenBank/DDBJ databases">
        <authorList>
            <consortium name="NCBI Genome Project"/>
        </authorList>
    </citation>
    <scope>NUCLEOTIDE SEQUENCE</scope>
    <source>
        <strain evidence="3">CBS 304.34</strain>
    </source>
</reference>
<gene>
    <name evidence="1 3" type="ORF">BDZ99DRAFT_206195</name>
</gene>
<name>A0A6A6Y1J0_9PEZI</name>
<organism evidence="1">
    <name type="scientific">Mytilinidion resinicola</name>
    <dbReference type="NCBI Taxonomy" id="574789"/>
    <lineage>
        <taxon>Eukaryota</taxon>
        <taxon>Fungi</taxon>
        <taxon>Dikarya</taxon>
        <taxon>Ascomycota</taxon>
        <taxon>Pezizomycotina</taxon>
        <taxon>Dothideomycetes</taxon>
        <taxon>Pleosporomycetidae</taxon>
        <taxon>Mytilinidiales</taxon>
        <taxon>Mytilinidiaceae</taxon>
        <taxon>Mytilinidion</taxon>
    </lineage>
</organism>
<sequence length="135" mass="14870">MSKTCRTSSGHHESATRCKTFLPSKLSRSPFFTMLVFSRKMSWLIRRYMSSSSLRLGLNASSASSASSSFRLVFEISSPLRVALNASSSSRLALKALYLARRAESKHSEAQSFSWSSESKTCLISSLSGSLSNRI</sequence>
<evidence type="ECO:0000313" key="3">
    <source>
        <dbReference type="RefSeq" id="XP_033569484.1"/>
    </source>
</evidence>
<accession>A0A6A6Y1J0</accession>
<evidence type="ECO:0000313" key="1">
    <source>
        <dbReference type="EMBL" id="KAF2802520.1"/>
    </source>
</evidence>
<dbReference type="GeneID" id="54454183"/>
<reference evidence="1 3" key="1">
    <citation type="journal article" date="2020" name="Stud. Mycol.">
        <title>101 Dothideomycetes genomes: a test case for predicting lifestyles and emergence of pathogens.</title>
        <authorList>
            <person name="Haridas S."/>
            <person name="Albert R."/>
            <person name="Binder M."/>
            <person name="Bloem J."/>
            <person name="Labutti K."/>
            <person name="Salamov A."/>
            <person name="Andreopoulos B."/>
            <person name="Baker S."/>
            <person name="Barry K."/>
            <person name="Bills G."/>
            <person name="Bluhm B."/>
            <person name="Cannon C."/>
            <person name="Castanera R."/>
            <person name="Culley D."/>
            <person name="Daum C."/>
            <person name="Ezra D."/>
            <person name="Gonzalez J."/>
            <person name="Henrissat B."/>
            <person name="Kuo A."/>
            <person name="Liang C."/>
            <person name="Lipzen A."/>
            <person name="Lutzoni F."/>
            <person name="Magnuson J."/>
            <person name="Mondo S."/>
            <person name="Nolan M."/>
            <person name="Ohm R."/>
            <person name="Pangilinan J."/>
            <person name="Park H.-J."/>
            <person name="Ramirez L."/>
            <person name="Alfaro M."/>
            <person name="Sun H."/>
            <person name="Tritt A."/>
            <person name="Yoshinaga Y."/>
            <person name="Zwiers L.-H."/>
            <person name="Turgeon B."/>
            <person name="Goodwin S."/>
            <person name="Spatafora J."/>
            <person name="Crous P."/>
            <person name="Grigoriev I."/>
        </authorList>
    </citation>
    <scope>NUCLEOTIDE SEQUENCE</scope>
    <source>
        <strain evidence="1 3">CBS 304.34</strain>
    </source>
</reference>
<proteinExistence type="predicted"/>